<dbReference type="InterPro" id="IPR039424">
    <property type="entry name" value="SBP_5"/>
</dbReference>
<dbReference type="PANTHER" id="PTHR30290">
    <property type="entry name" value="PERIPLASMIC BINDING COMPONENT OF ABC TRANSPORTER"/>
    <property type="match status" value="1"/>
</dbReference>
<dbReference type="PIRSF" id="PIRSF002741">
    <property type="entry name" value="MppA"/>
    <property type="match status" value="1"/>
</dbReference>
<name>A0A1H5HNR7_9MICO</name>
<feature type="domain" description="Solute-binding protein family 5" evidence="2">
    <location>
        <begin position="82"/>
        <end position="435"/>
    </location>
</feature>
<dbReference type="InterPro" id="IPR000914">
    <property type="entry name" value="SBP_5_dom"/>
</dbReference>
<dbReference type="SUPFAM" id="SSF53850">
    <property type="entry name" value="Periplasmic binding protein-like II"/>
    <property type="match status" value="1"/>
</dbReference>
<dbReference type="Pfam" id="PF00496">
    <property type="entry name" value="SBP_bac_5"/>
    <property type="match status" value="1"/>
</dbReference>
<keyword evidence="1" id="KW-0732">Signal</keyword>
<feature type="signal peptide" evidence="1">
    <location>
        <begin position="1"/>
        <end position="21"/>
    </location>
</feature>
<dbReference type="Gene3D" id="3.40.190.10">
    <property type="entry name" value="Periplasmic binding protein-like II"/>
    <property type="match status" value="1"/>
</dbReference>
<dbReference type="GO" id="GO:0015833">
    <property type="term" value="P:peptide transport"/>
    <property type="evidence" value="ECO:0007669"/>
    <property type="project" value="TreeGrafter"/>
</dbReference>
<gene>
    <name evidence="3" type="ORF">SAMN04488554_2020</name>
</gene>
<dbReference type="PANTHER" id="PTHR30290:SF65">
    <property type="entry name" value="MONOACYL PHOSPHATIDYLINOSITOL TETRAMANNOSIDE-BINDING PROTEIN LPQW-RELATED"/>
    <property type="match status" value="1"/>
</dbReference>
<dbReference type="GO" id="GO:1904680">
    <property type="term" value="F:peptide transmembrane transporter activity"/>
    <property type="evidence" value="ECO:0007669"/>
    <property type="project" value="TreeGrafter"/>
</dbReference>
<dbReference type="EMBL" id="FNTX01000001">
    <property type="protein sequence ID" value="SEE29653.1"/>
    <property type="molecule type" value="Genomic_DNA"/>
</dbReference>
<keyword evidence="4" id="KW-1185">Reference proteome</keyword>
<dbReference type="CDD" id="cd08490">
    <property type="entry name" value="PBP2_NikA_DppA_OppA_like_3"/>
    <property type="match status" value="1"/>
</dbReference>
<evidence type="ECO:0000313" key="4">
    <source>
        <dbReference type="Proteomes" id="UP000199220"/>
    </source>
</evidence>
<evidence type="ECO:0000256" key="1">
    <source>
        <dbReference type="SAM" id="SignalP"/>
    </source>
</evidence>
<accession>A0A1H5HNR7</accession>
<sequence>MMRSGARVAATVATLALGLSACGFDGGNSGEDGPSSSDDQSLVISMQFTPTRGFAIETDDANILTQLGCMETLLRYNDQTGELEPQLATAWEKVEPTVWEFTLQEGVIFQNGTALTAQAVADALQHQLEVEAPARAFGPSHIAGIEAVDEQTLQVTTPEESRLLPFRMASVNTGILAPEAYADSGIDPIGTCTGPFAITDYQPSQSLTLERNEDYWGTPAALDSVEALFVPEGATRATQVRGGEADIAMAVPSTSLTDLEATEGLTVTREFTPRTTGLYLNSSREPFSDVRVRQAVQLALDLPAIAATVYNETAQPAIGPFAPNEAWAPEIEPAQQDLDAARDLLAEAGYQEGDLSLTLLGYTERPEFGDLAAVVQANLGEIGIEVEVNIPDYAAIEPDLLSGDYDMTLLSRNHLVDIADPSGFLTADYTCDGGYNISHYCNEEFDAMLAEAGSHEDETERQAAYADVAQFLQEEAVTVFMVHEQTLAAVSDDVTGFRDDPLVRYAITPDVSLN</sequence>
<evidence type="ECO:0000259" key="2">
    <source>
        <dbReference type="Pfam" id="PF00496"/>
    </source>
</evidence>
<proteinExistence type="predicted"/>
<dbReference type="GO" id="GO:0043190">
    <property type="term" value="C:ATP-binding cassette (ABC) transporter complex"/>
    <property type="evidence" value="ECO:0007669"/>
    <property type="project" value="InterPro"/>
</dbReference>
<evidence type="ECO:0000313" key="3">
    <source>
        <dbReference type="EMBL" id="SEE29653.1"/>
    </source>
</evidence>
<feature type="chain" id="PRO_5039550974" evidence="1">
    <location>
        <begin position="22"/>
        <end position="514"/>
    </location>
</feature>
<reference evidence="4" key="1">
    <citation type="submission" date="2016-10" db="EMBL/GenBank/DDBJ databases">
        <authorList>
            <person name="Varghese N."/>
            <person name="Submissions S."/>
        </authorList>
    </citation>
    <scope>NUCLEOTIDE SEQUENCE [LARGE SCALE GENOMIC DNA]</scope>
    <source>
        <strain evidence="4">DSM 21368</strain>
    </source>
</reference>
<dbReference type="STRING" id="648782.SAMN04488554_2020"/>
<dbReference type="Proteomes" id="UP000199220">
    <property type="component" value="Unassembled WGS sequence"/>
</dbReference>
<dbReference type="AlphaFoldDB" id="A0A1H5HNR7"/>
<organism evidence="3 4">
    <name type="scientific">Ruania alba</name>
    <dbReference type="NCBI Taxonomy" id="648782"/>
    <lineage>
        <taxon>Bacteria</taxon>
        <taxon>Bacillati</taxon>
        <taxon>Actinomycetota</taxon>
        <taxon>Actinomycetes</taxon>
        <taxon>Micrococcales</taxon>
        <taxon>Ruaniaceae</taxon>
        <taxon>Ruania</taxon>
    </lineage>
</organism>
<dbReference type="InterPro" id="IPR030678">
    <property type="entry name" value="Peptide/Ni-bd"/>
</dbReference>
<dbReference type="PROSITE" id="PS51257">
    <property type="entry name" value="PROKAR_LIPOPROTEIN"/>
    <property type="match status" value="1"/>
</dbReference>
<protein>
    <submittedName>
        <fullName evidence="3">Peptide/nickel transport system substrate-binding protein</fullName>
    </submittedName>
</protein>
<dbReference type="Gene3D" id="3.10.105.10">
    <property type="entry name" value="Dipeptide-binding Protein, Domain 3"/>
    <property type="match status" value="1"/>
</dbReference>
<dbReference type="GO" id="GO:0042597">
    <property type="term" value="C:periplasmic space"/>
    <property type="evidence" value="ECO:0007669"/>
    <property type="project" value="UniProtKB-ARBA"/>
</dbReference>